<comment type="catalytic activity">
    <reaction evidence="1">
        <text>S-ubiquitinyl-[E2 ubiquitin-conjugating enzyme]-L-cysteine + [acceptor protein]-L-lysine = [E2 ubiquitin-conjugating enzyme]-L-cysteine + N(6)-ubiquitinyl-[acceptor protein]-L-lysine.</text>
        <dbReference type="EC" id="2.3.2.27"/>
    </reaction>
</comment>
<dbReference type="GO" id="GO:0016020">
    <property type="term" value="C:membrane"/>
    <property type="evidence" value="ECO:0007669"/>
    <property type="project" value="UniProtKB-SubCell"/>
</dbReference>
<evidence type="ECO:0000256" key="10">
    <source>
        <dbReference type="ARBA" id="ARBA00022833"/>
    </source>
</evidence>
<keyword evidence="12 16" id="KW-0472">Membrane</keyword>
<comment type="caution">
    <text evidence="19">The sequence shown here is derived from an EMBL/GenBank/DDBJ whole genome shotgun (WGS) entry which is preliminary data.</text>
</comment>
<accession>A0A8J5KHH3</accession>
<evidence type="ECO:0000256" key="7">
    <source>
        <dbReference type="ARBA" id="ARBA00022723"/>
    </source>
</evidence>
<proteinExistence type="inferred from homology"/>
<dbReference type="FunFam" id="3.30.40.10:FF:000187">
    <property type="entry name" value="E3 ubiquitin-protein ligase ATL6"/>
    <property type="match status" value="1"/>
</dbReference>
<feature type="signal peptide" evidence="17">
    <location>
        <begin position="1"/>
        <end position="31"/>
    </location>
</feature>
<dbReference type="InterPro" id="IPR001841">
    <property type="entry name" value="Znf_RING"/>
</dbReference>
<dbReference type="OrthoDB" id="8062037at2759"/>
<sequence>MDAERTRRPMDRQPIAAVLFLLLLTPRCASAQSPPQSEDRPGYYNNGRFSPTMAIIIVAMISAFFMLGFFSIYLRSCGGDEESLSFRRRGAAARSRRQQQGLSPDVIETFPTMVYSEVKGLKVGKGALECAVCLCEFEDDEELRLLPHCNHVFHPDCIGAWLAAHVTCPVCRANLTEQATDASADPGAPPAVAQEAPVAPAPDHVAIAVDPAVEEEEEEEEERKEAAMELAQIGSQRRAARSRSGRRPASFPRSHSTGHSMIRPAENADRYTLRLPEHIRKEILASRKFSRSASCISFPTPNEGSSRSGRRGRGKPERSIQLGRSGRWPSFLLRNLSIKIPAWATGKRGEGEGSGSGSGSVRKGEIDVSGKGTAAYPRALSEGPGASDAFASTATAGDIQSPVGRRRPKSPRPT</sequence>
<comment type="similarity">
    <text evidence="13">Belongs to the RING-type zinc finger family. ATL subfamily.</text>
</comment>
<evidence type="ECO:0000313" key="20">
    <source>
        <dbReference type="Proteomes" id="UP000734854"/>
    </source>
</evidence>
<keyword evidence="6 16" id="KW-0812">Transmembrane</keyword>
<evidence type="ECO:0000256" key="16">
    <source>
        <dbReference type="SAM" id="Phobius"/>
    </source>
</evidence>
<evidence type="ECO:0000256" key="6">
    <source>
        <dbReference type="ARBA" id="ARBA00022692"/>
    </source>
</evidence>
<protein>
    <recommendedName>
        <fullName evidence="4">RING-type E3 ubiquitin transferase</fullName>
        <ecNumber evidence="4">2.3.2.27</ecNumber>
    </recommendedName>
</protein>
<dbReference type="EMBL" id="JACMSC010000016">
    <property type="protein sequence ID" value="KAG6483496.1"/>
    <property type="molecule type" value="Genomic_DNA"/>
</dbReference>
<dbReference type="InterPro" id="IPR053238">
    <property type="entry name" value="RING-H2_zinc_finger"/>
</dbReference>
<name>A0A8J5KHH3_ZINOF</name>
<dbReference type="GO" id="GO:0008270">
    <property type="term" value="F:zinc ion binding"/>
    <property type="evidence" value="ECO:0007669"/>
    <property type="project" value="UniProtKB-KW"/>
</dbReference>
<feature type="chain" id="PRO_5035299130" description="RING-type E3 ubiquitin transferase" evidence="17">
    <location>
        <begin position="32"/>
        <end position="414"/>
    </location>
</feature>
<keyword evidence="10" id="KW-0862">Zinc</keyword>
<evidence type="ECO:0000256" key="13">
    <source>
        <dbReference type="ARBA" id="ARBA00024209"/>
    </source>
</evidence>
<dbReference type="Proteomes" id="UP000734854">
    <property type="component" value="Unassembled WGS sequence"/>
</dbReference>
<dbReference type="EC" id="2.3.2.27" evidence="4"/>
<feature type="compositionally biased region" description="Acidic residues" evidence="15">
    <location>
        <begin position="212"/>
        <end position="222"/>
    </location>
</feature>
<dbReference type="CDD" id="cd16461">
    <property type="entry name" value="RING-H2_EL5-like"/>
    <property type="match status" value="1"/>
</dbReference>
<feature type="compositionally biased region" description="Low complexity" evidence="15">
    <location>
        <begin position="190"/>
        <end position="202"/>
    </location>
</feature>
<dbReference type="Pfam" id="PF13639">
    <property type="entry name" value="zf-RING_2"/>
    <property type="match status" value="1"/>
</dbReference>
<comment type="pathway">
    <text evidence="3">Protein modification; protein ubiquitination.</text>
</comment>
<organism evidence="19 20">
    <name type="scientific">Zingiber officinale</name>
    <name type="common">Ginger</name>
    <name type="synonym">Amomum zingiber</name>
    <dbReference type="NCBI Taxonomy" id="94328"/>
    <lineage>
        <taxon>Eukaryota</taxon>
        <taxon>Viridiplantae</taxon>
        <taxon>Streptophyta</taxon>
        <taxon>Embryophyta</taxon>
        <taxon>Tracheophyta</taxon>
        <taxon>Spermatophyta</taxon>
        <taxon>Magnoliopsida</taxon>
        <taxon>Liliopsida</taxon>
        <taxon>Zingiberales</taxon>
        <taxon>Zingiberaceae</taxon>
        <taxon>Zingiber</taxon>
    </lineage>
</organism>
<reference evidence="19 20" key="1">
    <citation type="submission" date="2020-08" db="EMBL/GenBank/DDBJ databases">
        <title>Plant Genome Project.</title>
        <authorList>
            <person name="Zhang R.-G."/>
        </authorList>
    </citation>
    <scope>NUCLEOTIDE SEQUENCE [LARGE SCALE GENOMIC DNA]</scope>
    <source>
        <tissue evidence="19">Rhizome</tissue>
    </source>
</reference>
<evidence type="ECO:0000256" key="3">
    <source>
        <dbReference type="ARBA" id="ARBA00004906"/>
    </source>
</evidence>
<keyword evidence="7" id="KW-0479">Metal-binding</keyword>
<dbReference type="AlphaFoldDB" id="A0A8J5KHH3"/>
<dbReference type="PROSITE" id="PS50089">
    <property type="entry name" value="ZF_RING_2"/>
    <property type="match status" value="1"/>
</dbReference>
<feature type="region of interest" description="Disordered" evidence="15">
    <location>
        <begin position="294"/>
        <end position="324"/>
    </location>
</feature>
<feature type="transmembrane region" description="Helical" evidence="16">
    <location>
        <begin position="55"/>
        <end position="74"/>
    </location>
</feature>
<dbReference type="PANTHER" id="PTHR14155">
    <property type="entry name" value="RING FINGER DOMAIN-CONTAINING"/>
    <property type="match status" value="1"/>
</dbReference>
<evidence type="ECO:0000313" key="19">
    <source>
        <dbReference type="EMBL" id="KAG6483496.1"/>
    </source>
</evidence>
<feature type="compositionally biased region" description="Basic residues" evidence="15">
    <location>
        <begin position="404"/>
        <end position="414"/>
    </location>
</feature>
<feature type="region of interest" description="Disordered" evidence="15">
    <location>
        <begin position="343"/>
        <end position="414"/>
    </location>
</feature>
<feature type="compositionally biased region" description="Polar residues" evidence="15">
    <location>
        <begin position="294"/>
        <end position="303"/>
    </location>
</feature>
<keyword evidence="5" id="KW-0808">Transferase</keyword>
<dbReference type="GO" id="GO:0061630">
    <property type="term" value="F:ubiquitin protein ligase activity"/>
    <property type="evidence" value="ECO:0007669"/>
    <property type="project" value="UniProtKB-EC"/>
</dbReference>
<keyword evidence="11 16" id="KW-1133">Transmembrane helix</keyword>
<evidence type="ECO:0000256" key="1">
    <source>
        <dbReference type="ARBA" id="ARBA00000900"/>
    </source>
</evidence>
<evidence type="ECO:0000256" key="11">
    <source>
        <dbReference type="ARBA" id="ARBA00022989"/>
    </source>
</evidence>
<evidence type="ECO:0000256" key="9">
    <source>
        <dbReference type="ARBA" id="ARBA00022786"/>
    </source>
</evidence>
<evidence type="ECO:0000256" key="12">
    <source>
        <dbReference type="ARBA" id="ARBA00023136"/>
    </source>
</evidence>
<evidence type="ECO:0000256" key="5">
    <source>
        <dbReference type="ARBA" id="ARBA00022679"/>
    </source>
</evidence>
<gene>
    <name evidence="19" type="ORF">ZIOFF_060144</name>
</gene>
<evidence type="ECO:0000259" key="18">
    <source>
        <dbReference type="PROSITE" id="PS50089"/>
    </source>
</evidence>
<keyword evidence="9" id="KW-0833">Ubl conjugation pathway</keyword>
<evidence type="ECO:0000256" key="15">
    <source>
        <dbReference type="SAM" id="MobiDB-lite"/>
    </source>
</evidence>
<evidence type="ECO:0000256" key="14">
    <source>
        <dbReference type="PROSITE-ProRule" id="PRU00175"/>
    </source>
</evidence>
<comment type="subcellular location">
    <subcellularLocation>
        <location evidence="2">Membrane</location>
        <topology evidence="2">Single-pass membrane protein</topology>
    </subcellularLocation>
</comment>
<feature type="region of interest" description="Disordered" evidence="15">
    <location>
        <begin position="181"/>
        <end position="267"/>
    </location>
</feature>
<keyword evidence="20" id="KW-1185">Reference proteome</keyword>
<evidence type="ECO:0000256" key="17">
    <source>
        <dbReference type="SAM" id="SignalP"/>
    </source>
</evidence>
<evidence type="ECO:0000256" key="4">
    <source>
        <dbReference type="ARBA" id="ARBA00012483"/>
    </source>
</evidence>
<dbReference type="SMART" id="SM00184">
    <property type="entry name" value="RING"/>
    <property type="match status" value="1"/>
</dbReference>
<feature type="domain" description="RING-type" evidence="18">
    <location>
        <begin position="130"/>
        <end position="172"/>
    </location>
</feature>
<dbReference type="PANTHER" id="PTHR14155:SF263">
    <property type="entry name" value="E3 UBIQUITIN-PROTEIN LIGASE ATL6"/>
    <property type="match status" value="1"/>
</dbReference>
<evidence type="ECO:0000256" key="2">
    <source>
        <dbReference type="ARBA" id="ARBA00004167"/>
    </source>
</evidence>
<keyword evidence="17" id="KW-0732">Signal</keyword>
<evidence type="ECO:0000256" key="8">
    <source>
        <dbReference type="ARBA" id="ARBA00022771"/>
    </source>
</evidence>
<keyword evidence="8 14" id="KW-0863">Zinc-finger</keyword>